<dbReference type="PANTHER" id="PTHR45957">
    <property type="entry name" value="ANAPHASE-PROMOTING COMPLEX SUBUNIT 2"/>
    <property type="match status" value="1"/>
</dbReference>
<dbReference type="PROSITE" id="PS50069">
    <property type="entry name" value="CULLIN_2"/>
    <property type="match status" value="1"/>
</dbReference>
<feature type="region of interest" description="Disordered" evidence="7">
    <location>
        <begin position="44"/>
        <end position="112"/>
    </location>
</feature>
<keyword evidence="10" id="KW-1185">Reference proteome</keyword>
<proteinExistence type="inferred from homology"/>
<feature type="region of interest" description="Disordered" evidence="7">
    <location>
        <begin position="871"/>
        <end position="906"/>
    </location>
</feature>
<dbReference type="InterPro" id="IPR057975">
    <property type="entry name" value="TPR_ANAPC2"/>
</dbReference>
<reference evidence="9" key="1">
    <citation type="journal article" date="2023" name="Mol. Phylogenet. Evol.">
        <title>Genome-scale phylogeny and comparative genomics of the fungal order Sordariales.</title>
        <authorList>
            <person name="Hensen N."/>
            <person name="Bonometti L."/>
            <person name="Westerberg I."/>
            <person name="Brannstrom I.O."/>
            <person name="Guillou S."/>
            <person name="Cros-Aarteil S."/>
            <person name="Calhoun S."/>
            <person name="Haridas S."/>
            <person name="Kuo A."/>
            <person name="Mondo S."/>
            <person name="Pangilinan J."/>
            <person name="Riley R."/>
            <person name="LaButti K."/>
            <person name="Andreopoulos B."/>
            <person name="Lipzen A."/>
            <person name="Chen C."/>
            <person name="Yan M."/>
            <person name="Daum C."/>
            <person name="Ng V."/>
            <person name="Clum A."/>
            <person name="Steindorff A."/>
            <person name="Ohm R.A."/>
            <person name="Martin F."/>
            <person name="Silar P."/>
            <person name="Natvig D.O."/>
            <person name="Lalanne C."/>
            <person name="Gautier V."/>
            <person name="Ament-Velasquez S.L."/>
            <person name="Kruys A."/>
            <person name="Hutchinson M.I."/>
            <person name="Powell A.J."/>
            <person name="Barry K."/>
            <person name="Miller A.N."/>
            <person name="Grigoriev I.V."/>
            <person name="Debuchy R."/>
            <person name="Gladieux P."/>
            <person name="Hiltunen Thoren M."/>
            <person name="Johannesson H."/>
        </authorList>
    </citation>
    <scope>NUCLEOTIDE SEQUENCE</scope>
    <source>
        <strain evidence="9">CBS 103.79</strain>
    </source>
</reference>
<feature type="compositionally biased region" description="Polar residues" evidence="7">
    <location>
        <begin position="142"/>
        <end position="178"/>
    </location>
</feature>
<dbReference type="SMART" id="SM00182">
    <property type="entry name" value="CULLIN"/>
    <property type="match status" value="1"/>
</dbReference>
<feature type="compositionally biased region" description="Pro residues" evidence="7">
    <location>
        <begin position="100"/>
        <end position="109"/>
    </location>
</feature>
<name>A0AAN6RQT9_9PEZI</name>
<evidence type="ECO:0000256" key="7">
    <source>
        <dbReference type="SAM" id="MobiDB-lite"/>
    </source>
</evidence>
<evidence type="ECO:0000256" key="2">
    <source>
        <dbReference type="ARBA" id="ARBA00022618"/>
    </source>
</evidence>
<reference evidence="9" key="2">
    <citation type="submission" date="2023-05" db="EMBL/GenBank/DDBJ databases">
        <authorList>
            <consortium name="Lawrence Berkeley National Laboratory"/>
            <person name="Steindorff A."/>
            <person name="Hensen N."/>
            <person name="Bonometti L."/>
            <person name="Westerberg I."/>
            <person name="Brannstrom I.O."/>
            <person name="Guillou S."/>
            <person name="Cros-Aarteil S."/>
            <person name="Calhoun S."/>
            <person name="Haridas S."/>
            <person name="Kuo A."/>
            <person name="Mondo S."/>
            <person name="Pangilinan J."/>
            <person name="Riley R."/>
            <person name="Labutti K."/>
            <person name="Andreopoulos B."/>
            <person name="Lipzen A."/>
            <person name="Chen C."/>
            <person name="Yanf M."/>
            <person name="Daum C."/>
            <person name="Ng V."/>
            <person name="Clum A."/>
            <person name="Ohm R."/>
            <person name="Martin F."/>
            <person name="Silar P."/>
            <person name="Natvig D."/>
            <person name="Lalanne C."/>
            <person name="Gautier V."/>
            <person name="Ament-Velasquez S.L."/>
            <person name="Kruys A."/>
            <person name="Hutchinson M.I."/>
            <person name="Powell A.J."/>
            <person name="Barry K."/>
            <person name="Miller A.N."/>
            <person name="Grigoriev I.V."/>
            <person name="Debuchy R."/>
            <person name="Gladieux P."/>
            <person name="Thoren M.H."/>
            <person name="Johannesson H."/>
        </authorList>
    </citation>
    <scope>NUCLEOTIDE SEQUENCE</scope>
    <source>
        <strain evidence="9">CBS 103.79</strain>
    </source>
</reference>
<feature type="compositionally biased region" description="Acidic residues" evidence="7">
    <location>
        <begin position="744"/>
        <end position="754"/>
    </location>
</feature>
<feature type="region of interest" description="Disordered" evidence="7">
    <location>
        <begin position="257"/>
        <end position="284"/>
    </location>
</feature>
<feature type="region of interest" description="Disordered" evidence="7">
    <location>
        <begin position="379"/>
        <end position="399"/>
    </location>
</feature>
<dbReference type="GO" id="GO:0031625">
    <property type="term" value="F:ubiquitin protein ligase binding"/>
    <property type="evidence" value="ECO:0007669"/>
    <property type="project" value="InterPro"/>
</dbReference>
<comment type="caution">
    <text evidence="9">The sequence shown here is derived from an EMBL/GenBank/DDBJ whole genome shotgun (WGS) entry which is preliminary data.</text>
</comment>
<evidence type="ECO:0000313" key="9">
    <source>
        <dbReference type="EMBL" id="KAK3899419.1"/>
    </source>
</evidence>
<evidence type="ECO:0000256" key="1">
    <source>
        <dbReference type="ARBA" id="ARBA00016068"/>
    </source>
</evidence>
<dbReference type="PANTHER" id="PTHR45957:SF1">
    <property type="entry name" value="ANAPHASE-PROMOTING COMPLEX SUBUNIT 2"/>
    <property type="match status" value="1"/>
</dbReference>
<evidence type="ECO:0000256" key="3">
    <source>
        <dbReference type="ARBA" id="ARBA00022776"/>
    </source>
</evidence>
<dbReference type="AlphaFoldDB" id="A0AAN6RQT9"/>
<feature type="domain" description="Cullin family profile" evidence="8">
    <location>
        <begin position="781"/>
        <end position="1027"/>
    </location>
</feature>
<accession>A0AAN6RQT9</accession>
<dbReference type="GO" id="GO:0051301">
    <property type="term" value="P:cell division"/>
    <property type="evidence" value="ECO:0007669"/>
    <property type="project" value="UniProtKB-KW"/>
</dbReference>
<evidence type="ECO:0000313" key="10">
    <source>
        <dbReference type="Proteomes" id="UP001303889"/>
    </source>
</evidence>
<dbReference type="Pfam" id="PF08672">
    <property type="entry name" value="ANAPC2"/>
    <property type="match status" value="1"/>
</dbReference>
<protein>
    <recommendedName>
        <fullName evidence="1">Anaphase-promoting complex subunit 2</fullName>
    </recommendedName>
</protein>
<dbReference type="SUPFAM" id="SSF75632">
    <property type="entry name" value="Cullin homology domain"/>
    <property type="match status" value="1"/>
</dbReference>
<organism evidence="9 10">
    <name type="scientific">Staphylotrichum tortipilum</name>
    <dbReference type="NCBI Taxonomy" id="2831512"/>
    <lineage>
        <taxon>Eukaryota</taxon>
        <taxon>Fungi</taxon>
        <taxon>Dikarya</taxon>
        <taxon>Ascomycota</taxon>
        <taxon>Pezizomycotina</taxon>
        <taxon>Sordariomycetes</taxon>
        <taxon>Sordariomycetidae</taxon>
        <taxon>Sordariales</taxon>
        <taxon>Chaetomiaceae</taxon>
        <taxon>Staphylotrichum</taxon>
    </lineage>
</organism>
<dbReference type="Proteomes" id="UP001303889">
    <property type="component" value="Unassembled WGS sequence"/>
</dbReference>
<feature type="region of interest" description="Disordered" evidence="7">
    <location>
        <begin position="646"/>
        <end position="717"/>
    </location>
</feature>
<feature type="compositionally biased region" description="Polar residues" evidence="7">
    <location>
        <begin position="705"/>
        <end position="714"/>
    </location>
</feature>
<gene>
    <name evidence="9" type="ORF">C8A05DRAFT_18147</name>
</gene>
<sequence length="1153" mass="125741">MPPVVLASQRRDGRQRRVFESVFQIAVAQPAPWSHSTSRRLPNLGLAPLGDDHAVPSLRPPFSQQQQQHHHHHHHHPQYQQTHHAAHGPISLHAPGHPQATPPTQPSLPAPTALQAHNTTDQAAYDRAWHVLTAHIALPASATNADNSSGTLPGTTTAPSTVPNHPHPQQQPSASGRSKGTGRGPRGRREVPDSLEFHDAFALVANAHSLLPRATPHPAGGILAWHLGQVRAHFAQHVMPLLAGCAVVLDDGDGNVDNDAAQEGRDSLEGSLQQGRRQGGRWATGRKGNLYERHMVAVMSSIRTLEAALGLYFDGLNQLLAGFARLAEVAPEAARDAELLNARFRRDLHALVGSSVSEGLLRSVKAVVVRLAGTVLGIPSPDETGSEGTTRPAAPGPGDLQVQAARERLVELVQQLHNVGLAGERFQVLFAEVMDAIMSAFVTGAYAGLWSPRDPRSFAAAMDKVSRGASSSMASPCIASLDGWVENHFARLSFEVLTCISASSQGPLAVSLADLKTYQSLALSRLAALRIQELFDIVLAWPTSRPALEDLRATITTTARRKQLTDSLARALQTRLLHPGCSTLEILQMYISIIRALHALDPSKVLLSHVESGLQLYLCGREDAVRVVVAGLLASPEEMRAARKVNDVWRQQQQQQQQERQERHQGRGRRRDEAGGSQHARLRGVAAVTRSPAPSLHGRWPSTPEIKQNTPSQSETRHPTKLIELALLLNDPSHQHRQQRGGPDDADLDPDLDWDDMSWLPDPIDAAANYKRPRSEDVIGTLISALGSAESFIKEFAACIAERLLIGSSGGGSSGDPHAVDGGRFFEQELRVLELLKRRFGEALLQGCDVMIRDIWDSRRVDTGIRRAWGRRRQKQGRGGAAATPEGRGGRGGEEEEEEEEGEGDGGIEYHARILSRLFWPGLEREHFLLPAEVVQMQRRYEKGYEGVKSRRKLTWLNQMGQVRVELEMRDRTITVDCTPVEATVVYAFQGEGDGDDSKPVQKSLDGLYETLQMDEDLIAAALRFWTTKGVLRRVGGGSGNAYVVVETLGQQDATPTDKAPAAAAADEPPAAAEAGKPSAKERARREVYWRYVQGMLTNASASMPLAQVGMMLRMLIADGFPWSDEELGAFLGEKVAAGEMEVVGGRYRLVKK</sequence>
<evidence type="ECO:0000259" key="8">
    <source>
        <dbReference type="PROSITE" id="PS50069"/>
    </source>
</evidence>
<keyword evidence="3" id="KW-0498">Mitosis</keyword>
<feature type="compositionally biased region" description="Acidic residues" evidence="7">
    <location>
        <begin position="894"/>
        <end position="906"/>
    </location>
</feature>
<evidence type="ECO:0000256" key="4">
    <source>
        <dbReference type="ARBA" id="ARBA00022786"/>
    </source>
</evidence>
<evidence type="ECO:0000256" key="5">
    <source>
        <dbReference type="ARBA" id="ARBA00023306"/>
    </source>
</evidence>
<feature type="region of interest" description="Disordered" evidence="7">
    <location>
        <begin position="142"/>
        <end position="191"/>
    </location>
</feature>
<dbReference type="InterPro" id="IPR044554">
    <property type="entry name" value="ANAPC2"/>
</dbReference>
<keyword evidence="4" id="KW-0833">Ubl conjugation pathway</keyword>
<feature type="region of interest" description="Disordered" evidence="7">
    <location>
        <begin position="1054"/>
        <end position="1080"/>
    </location>
</feature>
<dbReference type="GO" id="GO:0070979">
    <property type="term" value="P:protein K11-linked ubiquitination"/>
    <property type="evidence" value="ECO:0007669"/>
    <property type="project" value="TreeGrafter"/>
</dbReference>
<keyword evidence="2" id="KW-0132">Cell division</keyword>
<dbReference type="InterPro" id="IPR036390">
    <property type="entry name" value="WH_DNA-bd_sf"/>
</dbReference>
<dbReference type="Pfam" id="PF26557">
    <property type="entry name" value="Cullin_AB"/>
    <property type="match status" value="1"/>
</dbReference>
<evidence type="ECO:0000256" key="6">
    <source>
        <dbReference type="PROSITE-ProRule" id="PRU00330"/>
    </source>
</evidence>
<dbReference type="GO" id="GO:0007091">
    <property type="term" value="P:metaphase/anaphase transition of mitotic cell cycle"/>
    <property type="evidence" value="ECO:0007669"/>
    <property type="project" value="TreeGrafter"/>
</dbReference>
<dbReference type="GO" id="GO:0005680">
    <property type="term" value="C:anaphase-promoting complex"/>
    <property type="evidence" value="ECO:0007669"/>
    <property type="project" value="TreeGrafter"/>
</dbReference>
<dbReference type="InterPro" id="IPR014786">
    <property type="entry name" value="ANAPC2_C"/>
</dbReference>
<dbReference type="Gene3D" id="3.30.230.130">
    <property type="entry name" value="Cullin, Chain C, Domain 2"/>
    <property type="match status" value="1"/>
</dbReference>
<comment type="similarity">
    <text evidence="6">Belongs to the cullin family.</text>
</comment>
<dbReference type="GO" id="GO:0006511">
    <property type="term" value="P:ubiquitin-dependent protein catabolic process"/>
    <property type="evidence" value="ECO:0007669"/>
    <property type="project" value="InterPro"/>
</dbReference>
<dbReference type="InterPro" id="IPR059120">
    <property type="entry name" value="Cullin-like_AB"/>
</dbReference>
<keyword evidence="5" id="KW-0131">Cell cycle</keyword>
<dbReference type="SMART" id="SM01013">
    <property type="entry name" value="APC2"/>
    <property type="match status" value="1"/>
</dbReference>
<dbReference type="EMBL" id="MU855788">
    <property type="protein sequence ID" value="KAK3899419.1"/>
    <property type="molecule type" value="Genomic_DNA"/>
</dbReference>
<dbReference type="Pfam" id="PF25773">
    <property type="entry name" value="TPR_ANAPC2"/>
    <property type="match status" value="1"/>
</dbReference>
<feature type="compositionally biased region" description="Basic residues" evidence="7">
    <location>
        <begin position="68"/>
        <end position="77"/>
    </location>
</feature>
<dbReference type="InterPro" id="IPR036317">
    <property type="entry name" value="Cullin_homology_sf"/>
</dbReference>
<feature type="compositionally biased region" description="Basic and acidic residues" evidence="7">
    <location>
        <begin position="659"/>
        <end position="674"/>
    </location>
</feature>
<dbReference type="InterPro" id="IPR016158">
    <property type="entry name" value="Cullin_homology"/>
</dbReference>
<dbReference type="Gene3D" id="1.10.10.10">
    <property type="entry name" value="Winged helix-like DNA-binding domain superfamily/Winged helix DNA-binding domain"/>
    <property type="match status" value="1"/>
</dbReference>
<dbReference type="InterPro" id="IPR036388">
    <property type="entry name" value="WH-like_DNA-bd_sf"/>
</dbReference>
<feature type="compositionally biased region" description="Low complexity" evidence="7">
    <location>
        <begin position="1054"/>
        <end position="1078"/>
    </location>
</feature>
<feature type="region of interest" description="Disordered" evidence="7">
    <location>
        <begin position="733"/>
        <end position="754"/>
    </location>
</feature>
<dbReference type="SUPFAM" id="SSF46785">
    <property type="entry name" value="Winged helix' DNA-binding domain"/>
    <property type="match status" value="1"/>
</dbReference>